<reference evidence="2 3" key="1">
    <citation type="submission" date="2024-02" db="EMBL/GenBank/DDBJ databases">
        <title>A draft genome for the cacao thread blight pathogen Marasmius crinis-equi.</title>
        <authorList>
            <person name="Cohen S.P."/>
            <person name="Baruah I.K."/>
            <person name="Amoako-Attah I."/>
            <person name="Bukari Y."/>
            <person name="Meinhardt L.W."/>
            <person name="Bailey B.A."/>
        </authorList>
    </citation>
    <scope>NUCLEOTIDE SEQUENCE [LARGE SCALE GENOMIC DNA]</scope>
    <source>
        <strain evidence="2 3">GH-76</strain>
    </source>
</reference>
<dbReference type="EMBL" id="JBAHYK010001866">
    <property type="protein sequence ID" value="KAL0566534.1"/>
    <property type="molecule type" value="Genomic_DNA"/>
</dbReference>
<proteinExistence type="predicted"/>
<feature type="region of interest" description="Disordered" evidence="1">
    <location>
        <begin position="340"/>
        <end position="431"/>
    </location>
</feature>
<feature type="compositionally biased region" description="Basic residues" evidence="1">
    <location>
        <begin position="417"/>
        <end position="431"/>
    </location>
</feature>
<feature type="compositionally biased region" description="Basic and acidic residues" evidence="1">
    <location>
        <begin position="201"/>
        <end position="219"/>
    </location>
</feature>
<sequence>MPNRPTFIGQRAEFLREKGPDYAKARSEGTHKDIVAVIQHQFLRRWPIGSENVELTEEQLKAIDDDAVLPERVNPKDKKDSYKSEVEYKKAEEEWVQYNKDLTTRKRQIEDRLKNDYNKEHHPAMKKGDNHPFTPLLDQLSYGKNASGKPCKQSAEQAWADANKVQFEATREKRKKTQPKKMNDAVFYNKVLREEFGKLTEQEQKDWEERSKTEQEERLKKWKEQRHAKPSEKPEDRQACIDRLNEFCGPILDGIAERTGWSCSLLLGGPEPRDGGRLNMLALHAGPPTTGPVKMQFGRAEIGAWKGQFFPVYSRYLKKVYSKLIGSAMEECRARALPSDYADKEAEEDREDDEEMLRWRDPEDIAEKDGSAGNEGDEKQGGAKNGETSKAKDKGAEKEKGREKGAEKGKERGEKKGVKHRRGKTASKTKG</sequence>
<keyword evidence="3" id="KW-1185">Reference proteome</keyword>
<comment type="caution">
    <text evidence="2">The sequence shown here is derived from an EMBL/GenBank/DDBJ whole genome shotgun (WGS) entry which is preliminary data.</text>
</comment>
<dbReference type="Proteomes" id="UP001465976">
    <property type="component" value="Unassembled WGS sequence"/>
</dbReference>
<name>A0ABR3EUF6_9AGAR</name>
<feature type="region of interest" description="Disordered" evidence="1">
    <location>
        <begin position="201"/>
        <end position="236"/>
    </location>
</feature>
<evidence type="ECO:0000313" key="3">
    <source>
        <dbReference type="Proteomes" id="UP001465976"/>
    </source>
</evidence>
<feature type="compositionally biased region" description="Acidic residues" evidence="1">
    <location>
        <begin position="345"/>
        <end position="355"/>
    </location>
</feature>
<protein>
    <submittedName>
        <fullName evidence="2">SERTA domain-containing protein 3</fullName>
    </submittedName>
</protein>
<feature type="compositionally biased region" description="Basic and acidic residues" evidence="1">
    <location>
        <begin position="225"/>
        <end position="236"/>
    </location>
</feature>
<accession>A0ABR3EUF6</accession>
<feature type="compositionally biased region" description="Basic and acidic residues" evidence="1">
    <location>
        <begin position="356"/>
        <end position="416"/>
    </location>
</feature>
<evidence type="ECO:0000256" key="1">
    <source>
        <dbReference type="SAM" id="MobiDB-lite"/>
    </source>
</evidence>
<organism evidence="2 3">
    <name type="scientific">Marasmius crinis-equi</name>
    <dbReference type="NCBI Taxonomy" id="585013"/>
    <lineage>
        <taxon>Eukaryota</taxon>
        <taxon>Fungi</taxon>
        <taxon>Dikarya</taxon>
        <taxon>Basidiomycota</taxon>
        <taxon>Agaricomycotina</taxon>
        <taxon>Agaricomycetes</taxon>
        <taxon>Agaricomycetidae</taxon>
        <taxon>Agaricales</taxon>
        <taxon>Marasmiineae</taxon>
        <taxon>Marasmiaceae</taxon>
        <taxon>Marasmius</taxon>
    </lineage>
</organism>
<feature type="non-terminal residue" evidence="2">
    <location>
        <position position="431"/>
    </location>
</feature>
<evidence type="ECO:0000313" key="2">
    <source>
        <dbReference type="EMBL" id="KAL0566534.1"/>
    </source>
</evidence>
<gene>
    <name evidence="2" type="primary">RBT1_48</name>
    <name evidence="2" type="ORF">V5O48_015468</name>
</gene>